<keyword evidence="1" id="KW-0812">Transmembrane</keyword>
<name>A0A6A7AEB7_9PLEO</name>
<sequence length="62" mass="6749">MGPVIRYMQGSLMLYAMNLISVSPVARILKPVARHARHLPVVFSIVGFVVAILTTFFSGMSG</sequence>
<organism evidence="2 3">
    <name type="scientific">Ophiobolus disseminans</name>
    <dbReference type="NCBI Taxonomy" id="1469910"/>
    <lineage>
        <taxon>Eukaryota</taxon>
        <taxon>Fungi</taxon>
        <taxon>Dikarya</taxon>
        <taxon>Ascomycota</taxon>
        <taxon>Pezizomycotina</taxon>
        <taxon>Dothideomycetes</taxon>
        <taxon>Pleosporomycetidae</taxon>
        <taxon>Pleosporales</taxon>
        <taxon>Pleosporineae</taxon>
        <taxon>Phaeosphaeriaceae</taxon>
        <taxon>Ophiobolus</taxon>
    </lineage>
</organism>
<gene>
    <name evidence="2" type="ORF">CC86DRAFT_366908</name>
</gene>
<evidence type="ECO:0000256" key="1">
    <source>
        <dbReference type="SAM" id="Phobius"/>
    </source>
</evidence>
<feature type="transmembrane region" description="Helical" evidence="1">
    <location>
        <begin position="41"/>
        <end position="60"/>
    </location>
</feature>
<keyword evidence="1" id="KW-0472">Membrane</keyword>
<keyword evidence="1" id="KW-1133">Transmembrane helix</keyword>
<evidence type="ECO:0000313" key="3">
    <source>
        <dbReference type="Proteomes" id="UP000799424"/>
    </source>
</evidence>
<evidence type="ECO:0000313" key="2">
    <source>
        <dbReference type="EMBL" id="KAF2831566.1"/>
    </source>
</evidence>
<keyword evidence="3" id="KW-1185">Reference proteome</keyword>
<accession>A0A6A7AEB7</accession>
<dbReference type="Proteomes" id="UP000799424">
    <property type="component" value="Unassembled WGS sequence"/>
</dbReference>
<protein>
    <submittedName>
        <fullName evidence="2">Uncharacterized protein</fullName>
    </submittedName>
</protein>
<reference evidence="2" key="1">
    <citation type="journal article" date="2020" name="Stud. Mycol.">
        <title>101 Dothideomycetes genomes: a test case for predicting lifestyles and emergence of pathogens.</title>
        <authorList>
            <person name="Haridas S."/>
            <person name="Albert R."/>
            <person name="Binder M."/>
            <person name="Bloem J."/>
            <person name="Labutti K."/>
            <person name="Salamov A."/>
            <person name="Andreopoulos B."/>
            <person name="Baker S."/>
            <person name="Barry K."/>
            <person name="Bills G."/>
            <person name="Bluhm B."/>
            <person name="Cannon C."/>
            <person name="Castanera R."/>
            <person name="Culley D."/>
            <person name="Daum C."/>
            <person name="Ezra D."/>
            <person name="Gonzalez J."/>
            <person name="Henrissat B."/>
            <person name="Kuo A."/>
            <person name="Liang C."/>
            <person name="Lipzen A."/>
            <person name="Lutzoni F."/>
            <person name="Magnuson J."/>
            <person name="Mondo S."/>
            <person name="Nolan M."/>
            <person name="Ohm R."/>
            <person name="Pangilinan J."/>
            <person name="Park H.-J."/>
            <person name="Ramirez L."/>
            <person name="Alfaro M."/>
            <person name="Sun H."/>
            <person name="Tritt A."/>
            <person name="Yoshinaga Y."/>
            <person name="Zwiers L.-H."/>
            <person name="Turgeon B."/>
            <person name="Goodwin S."/>
            <person name="Spatafora J."/>
            <person name="Crous P."/>
            <person name="Grigoriev I."/>
        </authorList>
    </citation>
    <scope>NUCLEOTIDE SEQUENCE</scope>
    <source>
        <strain evidence="2">CBS 113818</strain>
    </source>
</reference>
<proteinExistence type="predicted"/>
<dbReference type="EMBL" id="MU006218">
    <property type="protein sequence ID" value="KAF2831566.1"/>
    <property type="molecule type" value="Genomic_DNA"/>
</dbReference>
<dbReference type="AlphaFoldDB" id="A0A6A7AEB7"/>
<feature type="transmembrane region" description="Helical" evidence="1">
    <location>
        <begin position="12"/>
        <end position="29"/>
    </location>
</feature>